<gene>
    <name evidence="1" type="ORF">BDA99DRAFT_525060</name>
</gene>
<dbReference type="AlphaFoldDB" id="A0AAD5K2X0"/>
<protein>
    <submittedName>
        <fullName evidence="1">Uncharacterized protein</fullName>
    </submittedName>
</protein>
<organism evidence="1 2">
    <name type="scientific">Phascolomyces articulosus</name>
    <dbReference type="NCBI Taxonomy" id="60185"/>
    <lineage>
        <taxon>Eukaryota</taxon>
        <taxon>Fungi</taxon>
        <taxon>Fungi incertae sedis</taxon>
        <taxon>Mucoromycota</taxon>
        <taxon>Mucoromycotina</taxon>
        <taxon>Mucoromycetes</taxon>
        <taxon>Mucorales</taxon>
        <taxon>Lichtheimiaceae</taxon>
        <taxon>Phascolomyces</taxon>
    </lineage>
</organism>
<reference evidence="1" key="2">
    <citation type="submission" date="2023-02" db="EMBL/GenBank/DDBJ databases">
        <authorList>
            <consortium name="DOE Joint Genome Institute"/>
            <person name="Mondo S.J."/>
            <person name="Chang Y."/>
            <person name="Wang Y."/>
            <person name="Ahrendt S."/>
            <person name="Andreopoulos W."/>
            <person name="Barry K."/>
            <person name="Beard J."/>
            <person name="Benny G.L."/>
            <person name="Blankenship S."/>
            <person name="Bonito G."/>
            <person name="Cuomo C."/>
            <person name="Desiro A."/>
            <person name="Gervers K.A."/>
            <person name="Hundley H."/>
            <person name="Kuo A."/>
            <person name="LaButti K."/>
            <person name="Lang B.F."/>
            <person name="Lipzen A."/>
            <person name="O'Donnell K."/>
            <person name="Pangilinan J."/>
            <person name="Reynolds N."/>
            <person name="Sandor L."/>
            <person name="Smith M.W."/>
            <person name="Tsang A."/>
            <person name="Grigoriev I.V."/>
            <person name="Stajich J.E."/>
            <person name="Spatafora J.W."/>
        </authorList>
    </citation>
    <scope>NUCLEOTIDE SEQUENCE</scope>
    <source>
        <strain evidence="1">RSA 2281</strain>
    </source>
</reference>
<dbReference type="PANTHER" id="PTHR31606">
    <property type="entry name" value="WW DOMAIN BINDING PROTEIN 2, ISOFORM E"/>
    <property type="match status" value="1"/>
</dbReference>
<dbReference type="GO" id="GO:0005634">
    <property type="term" value="C:nucleus"/>
    <property type="evidence" value="ECO:0007669"/>
    <property type="project" value="TreeGrafter"/>
</dbReference>
<evidence type="ECO:0000313" key="2">
    <source>
        <dbReference type="Proteomes" id="UP001209540"/>
    </source>
</evidence>
<name>A0AAD5K2X0_9FUNG</name>
<dbReference type="SUPFAM" id="SSF50729">
    <property type="entry name" value="PH domain-like"/>
    <property type="match status" value="1"/>
</dbReference>
<sequence length="148" mass="16440">MSLNWAMLTSEQGDPVLLPGEQGRLYTQDKIKAVLNDQSSNWEAKGRVWISNQRIVVIAESGSFRTLNIPLRSLKNWKLEQPWFSANYITGLVMPTPGGGLQRPTTLTLSFTEGGAIEFTNVYRHLIETIATGGMEEPLPLYQPPPGP</sequence>
<keyword evidence="2" id="KW-1185">Reference proteome</keyword>
<dbReference type="GO" id="GO:0003713">
    <property type="term" value="F:transcription coactivator activity"/>
    <property type="evidence" value="ECO:0007669"/>
    <property type="project" value="InterPro"/>
</dbReference>
<reference evidence="1" key="1">
    <citation type="journal article" date="2022" name="IScience">
        <title>Evolution of zygomycete secretomes and the origins of terrestrial fungal ecologies.</title>
        <authorList>
            <person name="Chang Y."/>
            <person name="Wang Y."/>
            <person name="Mondo S."/>
            <person name="Ahrendt S."/>
            <person name="Andreopoulos W."/>
            <person name="Barry K."/>
            <person name="Beard J."/>
            <person name="Benny G.L."/>
            <person name="Blankenship S."/>
            <person name="Bonito G."/>
            <person name="Cuomo C."/>
            <person name="Desiro A."/>
            <person name="Gervers K.A."/>
            <person name="Hundley H."/>
            <person name="Kuo A."/>
            <person name="LaButti K."/>
            <person name="Lang B.F."/>
            <person name="Lipzen A."/>
            <person name="O'Donnell K."/>
            <person name="Pangilinan J."/>
            <person name="Reynolds N."/>
            <person name="Sandor L."/>
            <person name="Smith M.E."/>
            <person name="Tsang A."/>
            <person name="Grigoriev I.V."/>
            <person name="Stajich J.E."/>
            <person name="Spatafora J.W."/>
        </authorList>
    </citation>
    <scope>NUCLEOTIDE SEQUENCE</scope>
    <source>
        <strain evidence="1">RSA 2281</strain>
    </source>
</reference>
<dbReference type="InterPro" id="IPR044852">
    <property type="entry name" value="WBP2-like"/>
</dbReference>
<accession>A0AAD5K2X0</accession>
<evidence type="ECO:0000313" key="1">
    <source>
        <dbReference type="EMBL" id="KAI9248575.1"/>
    </source>
</evidence>
<proteinExistence type="predicted"/>
<dbReference type="CDD" id="cd13214">
    <property type="entry name" value="PH-GRAM_WBP2"/>
    <property type="match status" value="1"/>
</dbReference>
<comment type="caution">
    <text evidence="1">The sequence shown here is derived from an EMBL/GenBank/DDBJ whole genome shotgun (WGS) entry which is preliminary data.</text>
</comment>
<dbReference type="Proteomes" id="UP001209540">
    <property type="component" value="Unassembled WGS sequence"/>
</dbReference>
<dbReference type="EMBL" id="JAIXMP010000038">
    <property type="protein sequence ID" value="KAI9248575.1"/>
    <property type="molecule type" value="Genomic_DNA"/>
</dbReference>
<dbReference type="GO" id="GO:0031490">
    <property type="term" value="F:chromatin DNA binding"/>
    <property type="evidence" value="ECO:0007669"/>
    <property type="project" value="TreeGrafter"/>
</dbReference>
<dbReference type="PANTHER" id="PTHR31606:SF1">
    <property type="entry name" value="WW DOMAIN BINDING PROTEIN 2, ISOFORM E"/>
    <property type="match status" value="1"/>
</dbReference>